<keyword evidence="4" id="KW-0004">4Fe-4S</keyword>
<dbReference type="GO" id="GO:0043546">
    <property type="term" value="F:molybdopterin cofactor binding"/>
    <property type="evidence" value="ECO:0007669"/>
    <property type="project" value="InterPro"/>
</dbReference>
<dbReference type="Pfam" id="PF04324">
    <property type="entry name" value="Fer2_BFD"/>
    <property type="match status" value="1"/>
</dbReference>
<evidence type="ECO:0000256" key="6">
    <source>
        <dbReference type="ARBA" id="ARBA00022723"/>
    </source>
</evidence>
<dbReference type="Proteomes" id="UP000182284">
    <property type="component" value="Unassembled WGS sequence"/>
</dbReference>
<dbReference type="Gene3D" id="3.40.228.10">
    <property type="entry name" value="Dimethylsulfoxide Reductase, domain 2"/>
    <property type="match status" value="1"/>
</dbReference>
<comment type="cofactor">
    <cofactor evidence="2">
        <name>[4Fe-4S] cluster</name>
        <dbReference type="ChEBI" id="CHEBI:49883"/>
    </cofactor>
</comment>
<dbReference type="GO" id="GO:0042128">
    <property type="term" value="P:nitrate assimilation"/>
    <property type="evidence" value="ECO:0007669"/>
    <property type="project" value="UniProtKB-KW"/>
</dbReference>
<dbReference type="SUPFAM" id="SSF53706">
    <property type="entry name" value="Formate dehydrogenase/DMSO reductase, domains 1-3"/>
    <property type="match status" value="1"/>
</dbReference>
<dbReference type="AlphaFoldDB" id="A0A1G7K0N6"/>
<protein>
    <submittedName>
        <fullName evidence="12">Assimilatory nitrate reductase (NADH) alpha subunit apoprotein</fullName>
    </submittedName>
</protein>
<dbReference type="GO" id="GO:0051539">
    <property type="term" value="F:4 iron, 4 sulfur cluster binding"/>
    <property type="evidence" value="ECO:0007669"/>
    <property type="project" value="UniProtKB-KW"/>
</dbReference>
<dbReference type="InterPro" id="IPR041854">
    <property type="entry name" value="BFD-like_2Fe2S-bd_dom_sf"/>
</dbReference>
<evidence type="ECO:0000259" key="11">
    <source>
        <dbReference type="PROSITE" id="PS51669"/>
    </source>
</evidence>
<dbReference type="GO" id="GO:0045333">
    <property type="term" value="P:cellular respiration"/>
    <property type="evidence" value="ECO:0007669"/>
    <property type="project" value="UniProtKB-ARBA"/>
</dbReference>
<proteinExistence type="inferred from homology"/>
<dbReference type="GO" id="GO:0016020">
    <property type="term" value="C:membrane"/>
    <property type="evidence" value="ECO:0007669"/>
    <property type="project" value="TreeGrafter"/>
</dbReference>
<dbReference type="InterPro" id="IPR006657">
    <property type="entry name" value="MoPterin_dinucl-bd_dom"/>
</dbReference>
<keyword evidence="5" id="KW-0500">Molybdenum</keyword>
<dbReference type="Pfam" id="PF00384">
    <property type="entry name" value="Molybdopterin"/>
    <property type="match status" value="1"/>
</dbReference>
<gene>
    <name evidence="12" type="ORF">SAMN04488117_103286</name>
</gene>
<dbReference type="Gene3D" id="1.10.10.1100">
    <property type="entry name" value="BFD-like [2Fe-2S]-binding domain"/>
    <property type="match status" value="1"/>
</dbReference>
<keyword evidence="9" id="KW-0411">Iron-sulfur</keyword>
<evidence type="ECO:0000256" key="9">
    <source>
        <dbReference type="ARBA" id="ARBA00023014"/>
    </source>
</evidence>
<feature type="domain" description="4Fe-4S Mo/W bis-MGD-type" evidence="11">
    <location>
        <begin position="7"/>
        <end position="63"/>
    </location>
</feature>
<dbReference type="InterPro" id="IPR050123">
    <property type="entry name" value="Prok_molybdopt-oxidoreductase"/>
</dbReference>
<comment type="similarity">
    <text evidence="3">Belongs to the prokaryotic molybdopterin-containing oxidoreductase family. NasA/NapA/NarB subfamily.</text>
</comment>
<dbReference type="GO" id="GO:0046872">
    <property type="term" value="F:metal ion binding"/>
    <property type="evidence" value="ECO:0007669"/>
    <property type="project" value="UniProtKB-KW"/>
</dbReference>
<comment type="cofactor">
    <cofactor evidence="1">
        <name>Mo-bis(molybdopterin guanine dinucleotide)</name>
        <dbReference type="ChEBI" id="CHEBI:60539"/>
    </cofactor>
</comment>
<keyword evidence="6" id="KW-0479">Metal-binding</keyword>
<dbReference type="RefSeq" id="WP_074643201.1">
    <property type="nucleotide sequence ID" value="NZ_FNBL01000003.1"/>
</dbReference>
<dbReference type="InterPro" id="IPR041957">
    <property type="entry name" value="CT_Nitrate-R-NapA-like"/>
</dbReference>
<dbReference type="PANTHER" id="PTHR43105">
    <property type="entry name" value="RESPIRATORY NITRATE REDUCTASE"/>
    <property type="match status" value="1"/>
</dbReference>
<dbReference type="SMART" id="SM00926">
    <property type="entry name" value="Molybdop_Fe4S4"/>
    <property type="match status" value="1"/>
</dbReference>
<name>A0A1G7K0N6_9RHOB</name>
<dbReference type="Gene3D" id="2.40.40.20">
    <property type="match status" value="1"/>
</dbReference>
<dbReference type="OrthoDB" id="9816402at2"/>
<evidence type="ECO:0000256" key="8">
    <source>
        <dbReference type="ARBA" id="ARBA00023004"/>
    </source>
</evidence>
<dbReference type="Pfam" id="PF01568">
    <property type="entry name" value="Molydop_binding"/>
    <property type="match status" value="1"/>
</dbReference>
<dbReference type="PANTHER" id="PTHR43105:SF9">
    <property type="entry name" value="NADPH-FE(3+) OXIDOREDUCTASE SUBUNIT ALPHA"/>
    <property type="match status" value="1"/>
</dbReference>
<dbReference type="CDD" id="cd02754">
    <property type="entry name" value="MopB_Nitrate-R-NapA-like"/>
    <property type="match status" value="1"/>
</dbReference>
<dbReference type="GO" id="GO:0016491">
    <property type="term" value="F:oxidoreductase activity"/>
    <property type="evidence" value="ECO:0007669"/>
    <property type="project" value="UniProtKB-KW"/>
</dbReference>
<accession>A0A1G7K0N6</accession>
<dbReference type="InterPro" id="IPR006963">
    <property type="entry name" value="Mopterin_OxRdtase_4Fe-4S_dom"/>
</dbReference>
<dbReference type="PROSITE" id="PS00551">
    <property type="entry name" value="MOLYBDOPTERIN_PROK_1"/>
    <property type="match status" value="1"/>
</dbReference>
<dbReference type="PROSITE" id="PS51669">
    <property type="entry name" value="4FE4S_MOW_BIS_MGD"/>
    <property type="match status" value="1"/>
</dbReference>
<dbReference type="Pfam" id="PF04879">
    <property type="entry name" value="Molybdop_Fe4S4"/>
    <property type="match status" value="1"/>
</dbReference>
<evidence type="ECO:0000256" key="3">
    <source>
        <dbReference type="ARBA" id="ARBA00008747"/>
    </source>
</evidence>
<keyword evidence="7" id="KW-0560">Oxidoreductase</keyword>
<dbReference type="EMBL" id="FNBL01000003">
    <property type="protein sequence ID" value="SDF30838.1"/>
    <property type="molecule type" value="Genomic_DNA"/>
</dbReference>
<dbReference type="InterPro" id="IPR027467">
    <property type="entry name" value="MopterinOxRdtase_cofactor_BS"/>
</dbReference>
<dbReference type="InterPro" id="IPR009010">
    <property type="entry name" value="Asp_de-COase-like_dom_sf"/>
</dbReference>
<sequence length="878" mass="93472">MKRPKSACSLRSTCPYCGVGCGVLLAVDAQGALEVRGDPDHPANFGRLCSKGSALGETVSLDDRLLAPRVHGQDTDWDSALDLVATTFKDTIAKHGPDSVAFYVSGQLLTEDYYVANKLMKGFIGSANIDTNSRLCMASTVAGHKRAFGTDTVPGTYEDLDEADVIVLTGSNLAWCHPVLYQRILAARKARPDQKLVVIDPRRTASCDLADLHLPLALGSDVALFNGLLAEIENRGLVDHDFAKHVSGLDAALVSARADDLSATGLSDDVLAEFFDLWCGTKKVVTIFSQGVNQSSSGTDKVNAITNCHLATGRIGRAGMGPFSVTGQPNAMGGREVGGLANMLACHLDLENADHRNAVKDFWSAPAMPEAAGLKAVEMFKAVGEGKIKALWIIHTNPAVSMPDADKVRDAIAGCDFVVVSDITAATDTARLAHVLLPATGWGEKDGTVTNSDRMMSRQRAVLPAPGLARPDWDQLAEVGRRMGFNAAFEYETPAEIFREYAALSGIAGGFGRDFDISGLSDLSNTAYADLAPTRWPVSSDKKGGRFFADGGFFTADGKGRMLPVAWKPPVAKTEKRYPFRLNTGRIRDQWHTMTRTARSPRLSAHMAEPFVEIHPEDASVNGIGPTALVALKTPNGRAIVRAMITDRTPKGEVFVPMHWSGENAPSARIDALVPSVTDPISGQPESKAAVVSVTPFAAKWYGFAISQMPIKPTCDYWALAKTYAGYRVELAGTTLPKDWVEEARTLFGLPDADVQTMLDPAKGTARVAFHVNGALVAALFISRTPVAVMRDYLAALPGQEVPGVLAGKSPANQPDPGPVLCSCFNVGINTILAAIETRGLMSVEAIGAALDAGTNCGSCRPEIAALIAKAQTKEAAE</sequence>
<evidence type="ECO:0000313" key="13">
    <source>
        <dbReference type="Proteomes" id="UP000182284"/>
    </source>
</evidence>
<dbReference type="Gene3D" id="2.20.25.90">
    <property type="entry name" value="ADC-like domains"/>
    <property type="match status" value="1"/>
</dbReference>
<keyword evidence="8" id="KW-0408">Iron</keyword>
<evidence type="ECO:0000256" key="10">
    <source>
        <dbReference type="ARBA" id="ARBA00023063"/>
    </source>
</evidence>
<dbReference type="Gene3D" id="3.40.50.740">
    <property type="match status" value="1"/>
</dbReference>
<evidence type="ECO:0000256" key="1">
    <source>
        <dbReference type="ARBA" id="ARBA00001942"/>
    </source>
</evidence>
<organism evidence="12 13">
    <name type="scientific">Celeribacter baekdonensis</name>
    <dbReference type="NCBI Taxonomy" id="875171"/>
    <lineage>
        <taxon>Bacteria</taxon>
        <taxon>Pseudomonadati</taxon>
        <taxon>Pseudomonadota</taxon>
        <taxon>Alphaproteobacteria</taxon>
        <taxon>Rhodobacterales</taxon>
        <taxon>Roseobacteraceae</taxon>
        <taxon>Celeribacter</taxon>
    </lineage>
</organism>
<evidence type="ECO:0000313" key="12">
    <source>
        <dbReference type="EMBL" id="SDF30838.1"/>
    </source>
</evidence>
<reference evidence="12 13" key="1">
    <citation type="submission" date="2016-10" db="EMBL/GenBank/DDBJ databases">
        <authorList>
            <person name="de Groot N.N."/>
        </authorList>
    </citation>
    <scope>NUCLEOTIDE SEQUENCE [LARGE SCALE GENOMIC DNA]</scope>
    <source>
        <strain evidence="12 13">DSM 27375</strain>
    </source>
</reference>
<dbReference type="CDD" id="cd02791">
    <property type="entry name" value="MopB_CT_Nitrate-R-NapA-like"/>
    <property type="match status" value="1"/>
</dbReference>
<dbReference type="GO" id="GO:1990204">
    <property type="term" value="C:oxidoreductase complex"/>
    <property type="evidence" value="ECO:0007669"/>
    <property type="project" value="UniProtKB-ARBA"/>
</dbReference>
<evidence type="ECO:0000256" key="5">
    <source>
        <dbReference type="ARBA" id="ARBA00022505"/>
    </source>
</evidence>
<evidence type="ECO:0000256" key="2">
    <source>
        <dbReference type="ARBA" id="ARBA00001966"/>
    </source>
</evidence>
<evidence type="ECO:0000256" key="7">
    <source>
        <dbReference type="ARBA" id="ARBA00023002"/>
    </source>
</evidence>
<keyword evidence="10" id="KW-0534">Nitrate assimilation</keyword>
<evidence type="ECO:0000256" key="4">
    <source>
        <dbReference type="ARBA" id="ARBA00022485"/>
    </source>
</evidence>
<dbReference type="InterPro" id="IPR006656">
    <property type="entry name" value="Mopterin_OxRdtase"/>
</dbReference>
<dbReference type="SUPFAM" id="SSF50692">
    <property type="entry name" value="ADC-like"/>
    <property type="match status" value="1"/>
</dbReference>
<dbReference type="InterPro" id="IPR007419">
    <property type="entry name" value="BFD-like_2Fe2S-bd_dom"/>
</dbReference>